<feature type="domain" description="Oxidoreductase molybdopterin-binding" evidence="6">
    <location>
        <begin position="77"/>
        <end position="234"/>
    </location>
</feature>
<dbReference type="Gene3D" id="3.90.420.10">
    <property type="entry name" value="Oxidoreductase, molybdopterin-binding domain"/>
    <property type="match status" value="1"/>
</dbReference>
<dbReference type="GO" id="GO:0046872">
    <property type="term" value="F:metal ion binding"/>
    <property type="evidence" value="ECO:0007669"/>
    <property type="project" value="UniProtKB-KW"/>
</dbReference>
<comment type="function">
    <text evidence="5">Part of the MsrPQ system that repairs oxidized cell envelope proteins containing methionine sulfoxide residues (Met-O), using respiratory chain electrons. Thus protects these proteins from oxidative-stress damage caused by reactive species of oxygen and chlorine. MsrPQ is essential for the maintenance of envelope integrity under bleach stress, rescuing a wide series of structurally unrelated cell envelope proteins from methionine oxidation. The catalytic subunit MsrP is non-stereospecific, being able to reduce both (R-) and (S-) diastereoisomers of methionine sulfoxide.</text>
</comment>
<dbReference type="GO" id="GO:0030091">
    <property type="term" value="P:protein repair"/>
    <property type="evidence" value="ECO:0007669"/>
    <property type="project" value="UniProtKB-UniRule"/>
</dbReference>
<organism evidence="7">
    <name type="scientific">Campylobacter sp. CCS1377</name>
    <dbReference type="NCBI Taxonomy" id="3158229"/>
    <lineage>
        <taxon>Bacteria</taxon>
        <taxon>Pseudomonadati</taxon>
        <taxon>Campylobacterota</taxon>
        <taxon>Epsilonproteobacteria</taxon>
        <taxon>Campylobacterales</taxon>
        <taxon>Campylobacteraceae</taxon>
        <taxon>Campylobacter</taxon>
    </lineage>
</organism>
<dbReference type="RefSeq" id="WP_348518910.1">
    <property type="nucleotide sequence ID" value="NZ_CP155620.1"/>
</dbReference>
<feature type="binding site" evidence="5">
    <location>
        <position position="205"/>
    </location>
    <ligand>
        <name>Mo-molybdopterin</name>
        <dbReference type="ChEBI" id="CHEBI:71302"/>
    </ligand>
</feature>
<dbReference type="EC" id="1.8.5.-" evidence="5"/>
<comment type="similarity">
    <text evidence="5">Belongs to the MsrP family.</text>
</comment>
<sequence>MYTTDEKLYKKRREFLKLGTAVMLSPALIATKLNALNFIPTTQTQHKITDEKLATSYVNFYEFSTNKKEALKYAQNFSTQNWKIELSGELEKPLTLSMQDILKFQLEERIYRFRCVETWSMIVPWVGFELRKLIEFAKPTNEAKFVKFTTLLDKSQFPDQNALFPTLDYPYIEALRLDEAMHPLTLIALGMYKKPLKAQNGAPLRLVVPWKYGFKSIKSIVKIEFTKTRPQTTWELANPSEYGFYANVNPTVSHPRWSQANERALGELFTKPTLMFNGYEKEVASIYDGLDLRVNF</sequence>
<keyword evidence="1 5" id="KW-0500">Molybdenum</keyword>
<dbReference type="InterPro" id="IPR022867">
    <property type="entry name" value="MsrP"/>
</dbReference>
<dbReference type="AlphaFoldDB" id="A0AAU7E9F7"/>
<comment type="catalytic activity">
    <reaction evidence="5">
        <text>L-methionyl-[protein] + a quinone + H2O = L-methionyl-(S)-S-oxide-[protein] + a quinol</text>
        <dbReference type="Rhea" id="RHEA:51292"/>
        <dbReference type="Rhea" id="RHEA-COMP:12313"/>
        <dbReference type="Rhea" id="RHEA-COMP:12315"/>
        <dbReference type="ChEBI" id="CHEBI:15377"/>
        <dbReference type="ChEBI" id="CHEBI:16044"/>
        <dbReference type="ChEBI" id="CHEBI:24646"/>
        <dbReference type="ChEBI" id="CHEBI:44120"/>
        <dbReference type="ChEBI" id="CHEBI:132124"/>
    </reaction>
</comment>
<dbReference type="SUPFAM" id="SSF56524">
    <property type="entry name" value="Oxidoreductase molybdopterin-binding domain"/>
    <property type="match status" value="1"/>
</dbReference>
<keyword evidence="3 5" id="KW-0732">Signal</keyword>
<evidence type="ECO:0000259" key="6">
    <source>
        <dbReference type="Pfam" id="PF00174"/>
    </source>
</evidence>
<evidence type="ECO:0000256" key="5">
    <source>
        <dbReference type="HAMAP-Rule" id="MF_01206"/>
    </source>
</evidence>
<dbReference type="InterPro" id="IPR000572">
    <property type="entry name" value="OxRdtase_Mopterin-bd_dom"/>
</dbReference>
<comment type="catalytic activity">
    <reaction evidence="5">
        <text>L-methionyl-[protein] + a quinone + H2O = L-methionyl-(R)-S-oxide-[protein] + a quinol</text>
        <dbReference type="Rhea" id="RHEA:51296"/>
        <dbReference type="Rhea" id="RHEA-COMP:12313"/>
        <dbReference type="Rhea" id="RHEA-COMP:12314"/>
        <dbReference type="ChEBI" id="CHEBI:15377"/>
        <dbReference type="ChEBI" id="CHEBI:16044"/>
        <dbReference type="ChEBI" id="CHEBI:24646"/>
        <dbReference type="ChEBI" id="CHEBI:45764"/>
        <dbReference type="ChEBI" id="CHEBI:132124"/>
    </reaction>
</comment>
<comment type="caution">
    <text evidence="5">Lacks conserved residue(s) required for the propagation of feature annotation.</text>
</comment>
<feature type="binding site" evidence="5">
    <location>
        <begin position="61"/>
        <end position="62"/>
    </location>
    <ligand>
        <name>Mo-molybdopterin</name>
        <dbReference type="ChEBI" id="CHEBI:71302"/>
    </ligand>
</feature>
<keyword evidence="2 5" id="KW-0479">Metal-binding</keyword>
<dbReference type="GO" id="GO:0016672">
    <property type="term" value="F:oxidoreductase activity, acting on a sulfur group of donors, quinone or similar compound as acceptor"/>
    <property type="evidence" value="ECO:0007669"/>
    <property type="project" value="UniProtKB-UniRule"/>
</dbReference>
<name>A0AAU7E9F7_9BACT</name>
<comment type="cofactor">
    <cofactor evidence="5">
        <name>Mo-molybdopterin</name>
        <dbReference type="ChEBI" id="CHEBI:71302"/>
    </cofactor>
    <text evidence="5">Binds 1 Mo-molybdopterin (Mo-MPT) cofactor per subunit.</text>
</comment>
<proteinExistence type="inferred from homology"/>
<evidence type="ECO:0000256" key="4">
    <source>
        <dbReference type="ARBA" id="ARBA00023002"/>
    </source>
</evidence>
<dbReference type="HAMAP" id="MF_01206">
    <property type="entry name" value="MsrP"/>
    <property type="match status" value="1"/>
</dbReference>
<accession>A0AAU7E9F7</accession>
<evidence type="ECO:0000256" key="1">
    <source>
        <dbReference type="ARBA" id="ARBA00022505"/>
    </source>
</evidence>
<reference evidence="7" key="1">
    <citation type="submission" date="2024-05" db="EMBL/GenBank/DDBJ databases">
        <title>Campylobacter coli isolated from environmental waters in Slovenia.</title>
        <authorList>
            <person name="Zautner A.E."/>
            <person name="Bunk B."/>
            <person name="Riedel T."/>
            <person name="Sproeer C."/>
        </authorList>
    </citation>
    <scope>NUCLEOTIDE SEQUENCE</scope>
    <source>
        <strain evidence="7">CCS1377</strain>
    </source>
</reference>
<dbReference type="EMBL" id="CP155620">
    <property type="protein sequence ID" value="XBJ29764.1"/>
    <property type="molecule type" value="Genomic_DNA"/>
</dbReference>
<keyword evidence="4 5" id="KW-0560">Oxidoreductase</keyword>
<feature type="binding site" evidence="5">
    <location>
        <position position="150"/>
    </location>
    <ligand>
        <name>Mo-molybdopterin</name>
        <dbReference type="ChEBI" id="CHEBI:71302"/>
    </ligand>
</feature>
<dbReference type="NCBIfam" id="NF003767">
    <property type="entry name" value="PRK05363.1"/>
    <property type="match status" value="1"/>
</dbReference>
<feature type="binding site" evidence="5">
    <location>
        <position position="115"/>
    </location>
    <ligand>
        <name>Mo-molybdopterin</name>
        <dbReference type="ChEBI" id="CHEBI:71302"/>
    </ligand>
    <ligandPart>
        <name>Mo</name>
        <dbReference type="ChEBI" id="CHEBI:28685"/>
    </ligandPart>
</feature>
<gene>
    <name evidence="5 7" type="primary">msrP</name>
    <name evidence="7" type="ORF">AAH949_02705</name>
</gene>
<dbReference type="PANTHER" id="PTHR43032">
    <property type="entry name" value="PROTEIN-METHIONINE-SULFOXIDE REDUCTASE"/>
    <property type="match status" value="1"/>
</dbReference>
<dbReference type="PANTHER" id="PTHR43032:SF3">
    <property type="entry name" value="PROTEIN-METHIONINE-SULFOXIDE REDUCTASE CATALYTIC SUBUNIT MSRP"/>
    <property type="match status" value="1"/>
</dbReference>
<evidence type="ECO:0000313" key="7">
    <source>
        <dbReference type="EMBL" id="XBJ29764.1"/>
    </source>
</evidence>
<feature type="binding site" evidence="5">
    <location>
        <begin position="216"/>
        <end position="218"/>
    </location>
    <ligand>
        <name>Mo-molybdopterin</name>
        <dbReference type="ChEBI" id="CHEBI:71302"/>
    </ligand>
</feature>
<evidence type="ECO:0000256" key="2">
    <source>
        <dbReference type="ARBA" id="ARBA00022723"/>
    </source>
</evidence>
<dbReference type="GO" id="GO:0043546">
    <property type="term" value="F:molybdopterin cofactor binding"/>
    <property type="evidence" value="ECO:0007669"/>
    <property type="project" value="UniProtKB-UniRule"/>
</dbReference>
<comment type="subunit">
    <text evidence="5">Heterodimer of a catalytic subunit (MsrP) and a heme-binding subunit (MsrQ).</text>
</comment>
<dbReference type="Pfam" id="PF00174">
    <property type="entry name" value="Oxidored_molyb"/>
    <property type="match status" value="1"/>
</dbReference>
<feature type="binding site" evidence="5">
    <location>
        <position position="200"/>
    </location>
    <ligand>
        <name>Mo-molybdopterin</name>
        <dbReference type="ChEBI" id="CHEBI:71302"/>
    </ligand>
</feature>
<evidence type="ECO:0000256" key="3">
    <source>
        <dbReference type="ARBA" id="ARBA00022729"/>
    </source>
</evidence>
<dbReference type="InterPro" id="IPR036374">
    <property type="entry name" value="OxRdtase_Mopterin-bd_sf"/>
</dbReference>
<protein>
    <recommendedName>
        <fullName evidence="5">Protein-methionine-sulfoxide reductase catalytic subunit MsrP</fullName>
        <ecNumber evidence="5">1.8.5.-</ecNumber>
    </recommendedName>
</protein>